<dbReference type="EMBL" id="JBIGIC010000006">
    <property type="protein sequence ID" value="MFG6487804.1"/>
    <property type="molecule type" value="Genomic_DNA"/>
</dbReference>
<evidence type="ECO:0000313" key="2">
    <source>
        <dbReference type="EMBL" id="MFG6487804.1"/>
    </source>
</evidence>
<keyword evidence="3" id="KW-1185">Reference proteome</keyword>
<accession>A0ABW7HD13</accession>
<dbReference type="NCBIfam" id="TIGR02937">
    <property type="entry name" value="sigma70-ECF"/>
    <property type="match status" value="1"/>
</dbReference>
<dbReference type="InterPro" id="IPR011517">
    <property type="entry name" value="RNA_pol_sigma70_ECF-like"/>
</dbReference>
<evidence type="ECO:0000259" key="1">
    <source>
        <dbReference type="Pfam" id="PF07638"/>
    </source>
</evidence>
<protein>
    <submittedName>
        <fullName evidence="2">ECF-type sigma factor</fullName>
    </submittedName>
</protein>
<proteinExistence type="predicted"/>
<feature type="domain" description="RNA polymerase sigma-70 ECF-like HTH" evidence="1">
    <location>
        <begin position="12"/>
        <end position="177"/>
    </location>
</feature>
<comment type="caution">
    <text evidence="2">The sequence shown here is derived from an EMBL/GenBank/DDBJ whole genome shotgun (WGS) entry which is preliminary data.</text>
</comment>
<dbReference type="Proteomes" id="UP001606134">
    <property type="component" value="Unassembled WGS sequence"/>
</dbReference>
<organism evidence="2 3">
    <name type="scientific">Pelomonas candidula</name>
    <dbReference type="NCBI Taxonomy" id="3299025"/>
    <lineage>
        <taxon>Bacteria</taxon>
        <taxon>Pseudomonadati</taxon>
        <taxon>Pseudomonadota</taxon>
        <taxon>Betaproteobacteria</taxon>
        <taxon>Burkholderiales</taxon>
        <taxon>Sphaerotilaceae</taxon>
        <taxon>Roseateles</taxon>
    </lineage>
</organism>
<gene>
    <name evidence="2" type="ORF">ACG04R_14060</name>
</gene>
<dbReference type="InterPro" id="IPR036388">
    <property type="entry name" value="WH-like_DNA-bd_sf"/>
</dbReference>
<dbReference type="InterPro" id="IPR053812">
    <property type="entry name" value="HTH_Sigma70_ECF-like"/>
</dbReference>
<sequence>MPAAPDASLQHTAETLLPLLYPELRRLAHRSRWRVSAGETLQTTALVHEAFLKLRGSDGFNDRQHFMRAAALAMRHILVNLARSAASERHGAQAAHLPLDDDTDLPQLPPAAAQQLVEVDDALERLRALSPRWADVVECRFFGGYSDEETAAALGLSDRTVRRDWLKARAWLRVALSDAAVGS</sequence>
<dbReference type="Pfam" id="PF07638">
    <property type="entry name" value="Sigma70_ECF"/>
    <property type="match status" value="1"/>
</dbReference>
<dbReference type="InterPro" id="IPR014284">
    <property type="entry name" value="RNA_pol_sigma-70_dom"/>
</dbReference>
<name>A0ABW7HD13_9BURK</name>
<evidence type="ECO:0000313" key="3">
    <source>
        <dbReference type="Proteomes" id="UP001606134"/>
    </source>
</evidence>
<dbReference type="Gene3D" id="1.10.10.10">
    <property type="entry name" value="Winged helix-like DNA-binding domain superfamily/Winged helix DNA-binding domain"/>
    <property type="match status" value="1"/>
</dbReference>
<dbReference type="RefSeq" id="WP_394411402.1">
    <property type="nucleotide sequence ID" value="NZ_JBIGIC010000006.1"/>
</dbReference>
<dbReference type="SUPFAM" id="SSF88659">
    <property type="entry name" value="Sigma3 and sigma4 domains of RNA polymerase sigma factors"/>
    <property type="match status" value="1"/>
</dbReference>
<dbReference type="NCBIfam" id="TIGR02999">
    <property type="entry name" value="Sig-70_X6"/>
    <property type="match status" value="1"/>
</dbReference>
<dbReference type="InterPro" id="IPR013324">
    <property type="entry name" value="RNA_pol_sigma_r3/r4-like"/>
</dbReference>
<reference evidence="2 3" key="1">
    <citation type="submission" date="2024-08" db="EMBL/GenBank/DDBJ databases">
        <authorList>
            <person name="Lu H."/>
        </authorList>
    </citation>
    <scope>NUCLEOTIDE SEQUENCE [LARGE SCALE GENOMIC DNA]</scope>
    <source>
        <strain evidence="2 3">BYS78W</strain>
    </source>
</reference>